<evidence type="ECO:0000256" key="1">
    <source>
        <dbReference type="SAM" id="SignalP"/>
    </source>
</evidence>
<dbReference type="Proteomes" id="UP000239480">
    <property type="component" value="Unassembled WGS sequence"/>
</dbReference>
<feature type="chain" id="PRO_5015394581" evidence="1">
    <location>
        <begin position="18"/>
        <end position="121"/>
    </location>
</feature>
<accession>A0A2T0RJ32</accession>
<proteinExistence type="predicted"/>
<sequence length="121" mass="13163">MRVLISALILIPAMAAAQGVRESDRLLAANDLVDRLGGHVATFYDGSTAQYAASGDYSYRYTPDDPAFVGTYETASDSRICVTFENGFDRCDTYVEASGRLVLVTADGLRFPVKTLEPITR</sequence>
<name>A0A2T0RJ32_9RHOB</name>
<gene>
    <name evidence="2" type="ORF">CLV78_11031</name>
</gene>
<reference evidence="2 3" key="1">
    <citation type="submission" date="2018-03" db="EMBL/GenBank/DDBJ databases">
        <title>Genomic Encyclopedia of Archaeal and Bacterial Type Strains, Phase II (KMG-II): from individual species to whole genera.</title>
        <authorList>
            <person name="Goeker M."/>
        </authorList>
    </citation>
    <scope>NUCLEOTIDE SEQUENCE [LARGE SCALE GENOMIC DNA]</scope>
    <source>
        <strain evidence="2 3">DSM 29328</strain>
    </source>
</reference>
<evidence type="ECO:0000313" key="2">
    <source>
        <dbReference type="EMBL" id="PRY21158.1"/>
    </source>
</evidence>
<dbReference type="EMBL" id="PVTD01000010">
    <property type="protein sequence ID" value="PRY21158.1"/>
    <property type="molecule type" value="Genomic_DNA"/>
</dbReference>
<comment type="caution">
    <text evidence="2">The sequence shown here is derived from an EMBL/GenBank/DDBJ whole genome shotgun (WGS) entry which is preliminary data.</text>
</comment>
<dbReference type="OrthoDB" id="7709182at2"/>
<protein>
    <submittedName>
        <fullName evidence="2">Uncharacterized protein</fullName>
    </submittedName>
</protein>
<evidence type="ECO:0000313" key="3">
    <source>
        <dbReference type="Proteomes" id="UP000239480"/>
    </source>
</evidence>
<keyword evidence="3" id="KW-1185">Reference proteome</keyword>
<keyword evidence="1" id="KW-0732">Signal</keyword>
<organism evidence="2 3">
    <name type="scientific">Aliiruegeria haliotis</name>
    <dbReference type="NCBI Taxonomy" id="1280846"/>
    <lineage>
        <taxon>Bacteria</taxon>
        <taxon>Pseudomonadati</taxon>
        <taxon>Pseudomonadota</taxon>
        <taxon>Alphaproteobacteria</taxon>
        <taxon>Rhodobacterales</taxon>
        <taxon>Roseobacteraceae</taxon>
        <taxon>Aliiruegeria</taxon>
    </lineage>
</organism>
<dbReference type="AlphaFoldDB" id="A0A2T0RJ32"/>
<dbReference type="RefSeq" id="WP_106206930.1">
    <property type="nucleotide sequence ID" value="NZ_PVTD01000010.1"/>
</dbReference>
<feature type="signal peptide" evidence="1">
    <location>
        <begin position="1"/>
        <end position="17"/>
    </location>
</feature>